<feature type="region of interest" description="Disordered" evidence="1">
    <location>
        <begin position="1"/>
        <end position="31"/>
    </location>
</feature>
<evidence type="ECO:0000313" key="2">
    <source>
        <dbReference type="EMBL" id="EKX51442.1"/>
    </source>
</evidence>
<sequence>MAAEQDISAAERREISLERAEEREIDQTMQPSLRLSVPAGSLGGASGVVLDEEPYVEDFEPVYEV</sequence>
<feature type="non-terminal residue" evidence="2">
    <location>
        <position position="65"/>
    </location>
</feature>
<gene>
    <name evidence="2" type="ORF">GUITHDRAFT_150906</name>
</gene>
<organism evidence="2">
    <name type="scientific">Guillardia theta (strain CCMP2712)</name>
    <name type="common">Cryptophyte</name>
    <dbReference type="NCBI Taxonomy" id="905079"/>
    <lineage>
        <taxon>Eukaryota</taxon>
        <taxon>Cryptophyceae</taxon>
        <taxon>Pyrenomonadales</taxon>
        <taxon>Geminigeraceae</taxon>
        <taxon>Guillardia</taxon>
    </lineage>
</organism>
<evidence type="ECO:0000313" key="4">
    <source>
        <dbReference type="Proteomes" id="UP000011087"/>
    </source>
</evidence>
<dbReference type="EMBL" id="JH992975">
    <property type="protein sequence ID" value="EKX51442.1"/>
    <property type="molecule type" value="Genomic_DNA"/>
</dbReference>
<dbReference type="GeneID" id="17308076"/>
<reference evidence="2 4" key="1">
    <citation type="journal article" date="2012" name="Nature">
        <title>Algal genomes reveal evolutionary mosaicism and the fate of nucleomorphs.</title>
        <authorList>
            <consortium name="DOE Joint Genome Institute"/>
            <person name="Curtis B.A."/>
            <person name="Tanifuji G."/>
            <person name="Burki F."/>
            <person name="Gruber A."/>
            <person name="Irimia M."/>
            <person name="Maruyama S."/>
            <person name="Arias M.C."/>
            <person name="Ball S.G."/>
            <person name="Gile G.H."/>
            <person name="Hirakawa Y."/>
            <person name="Hopkins J.F."/>
            <person name="Kuo A."/>
            <person name="Rensing S.A."/>
            <person name="Schmutz J."/>
            <person name="Symeonidi A."/>
            <person name="Elias M."/>
            <person name="Eveleigh R.J."/>
            <person name="Herman E.K."/>
            <person name="Klute M.J."/>
            <person name="Nakayama T."/>
            <person name="Obornik M."/>
            <person name="Reyes-Prieto A."/>
            <person name="Armbrust E.V."/>
            <person name="Aves S.J."/>
            <person name="Beiko R.G."/>
            <person name="Coutinho P."/>
            <person name="Dacks J.B."/>
            <person name="Durnford D.G."/>
            <person name="Fast N.M."/>
            <person name="Green B.R."/>
            <person name="Grisdale C.J."/>
            <person name="Hempel F."/>
            <person name="Henrissat B."/>
            <person name="Hoppner M.P."/>
            <person name="Ishida K."/>
            <person name="Kim E."/>
            <person name="Koreny L."/>
            <person name="Kroth P.G."/>
            <person name="Liu Y."/>
            <person name="Malik S.B."/>
            <person name="Maier U.G."/>
            <person name="McRose D."/>
            <person name="Mock T."/>
            <person name="Neilson J.A."/>
            <person name="Onodera N.T."/>
            <person name="Poole A.M."/>
            <person name="Pritham E.J."/>
            <person name="Richards T.A."/>
            <person name="Rocap G."/>
            <person name="Roy S.W."/>
            <person name="Sarai C."/>
            <person name="Schaack S."/>
            <person name="Shirato S."/>
            <person name="Slamovits C.H."/>
            <person name="Spencer D.F."/>
            <person name="Suzuki S."/>
            <person name="Worden A.Z."/>
            <person name="Zauner S."/>
            <person name="Barry K."/>
            <person name="Bell C."/>
            <person name="Bharti A.K."/>
            <person name="Crow J.A."/>
            <person name="Grimwood J."/>
            <person name="Kramer R."/>
            <person name="Lindquist E."/>
            <person name="Lucas S."/>
            <person name="Salamov A."/>
            <person name="McFadden G.I."/>
            <person name="Lane C.E."/>
            <person name="Keeling P.J."/>
            <person name="Gray M.W."/>
            <person name="Grigoriev I.V."/>
            <person name="Archibald J.M."/>
        </authorList>
    </citation>
    <scope>NUCLEOTIDE SEQUENCE</scope>
    <source>
        <strain evidence="2 4">CCMP2712</strain>
    </source>
</reference>
<feature type="compositionally biased region" description="Basic and acidic residues" evidence="1">
    <location>
        <begin position="9"/>
        <end position="26"/>
    </location>
</feature>
<keyword evidence="4" id="KW-1185">Reference proteome</keyword>
<dbReference type="KEGG" id="gtt:GUITHDRAFT_150906"/>
<evidence type="ECO:0000313" key="3">
    <source>
        <dbReference type="EnsemblProtists" id="EKX51442"/>
    </source>
</evidence>
<name>L1JSM1_GUITC</name>
<dbReference type="EnsemblProtists" id="EKX51442">
    <property type="protein sequence ID" value="EKX51442"/>
    <property type="gene ID" value="GUITHDRAFT_150906"/>
</dbReference>
<reference evidence="3" key="3">
    <citation type="submission" date="2015-06" db="UniProtKB">
        <authorList>
            <consortium name="EnsemblProtists"/>
        </authorList>
    </citation>
    <scope>IDENTIFICATION</scope>
</reference>
<dbReference type="RefSeq" id="XP_005838422.1">
    <property type="nucleotide sequence ID" value="XM_005838365.1"/>
</dbReference>
<evidence type="ECO:0000256" key="1">
    <source>
        <dbReference type="SAM" id="MobiDB-lite"/>
    </source>
</evidence>
<accession>L1JSM1</accession>
<proteinExistence type="predicted"/>
<protein>
    <submittedName>
        <fullName evidence="2 3">Uncharacterized protein</fullName>
    </submittedName>
</protein>
<dbReference type="Proteomes" id="UP000011087">
    <property type="component" value="Unassembled WGS sequence"/>
</dbReference>
<reference evidence="4" key="2">
    <citation type="submission" date="2012-11" db="EMBL/GenBank/DDBJ databases">
        <authorList>
            <person name="Kuo A."/>
            <person name="Curtis B.A."/>
            <person name="Tanifuji G."/>
            <person name="Burki F."/>
            <person name="Gruber A."/>
            <person name="Irimia M."/>
            <person name="Maruyama S."/>
            <person name="Arias M.C."/>
            <person name="Ball S.G."/>
            <person name="Gile G.H."/>
            <person name="Hirakawa Y."/>
            <person name="Hopkins J.F."/>
            <person name="Rensing S.A."/>
            <person name="Schmutz J."/>
            <person name="Symeonidi A."/>
            <person name="Elias M."/>
            <person name="Eveleigh R.J."/>
            <person name="Herman E.K."/>
            <person name="Klute M.J."/>
            <person name="Nakayama T."/>
            <person name="Obornik M."/>
            <person name="Reyes-Prieto A."/>
            <person name="Armbrust E.V."/>
            <person name="Aves S.J."/>
            <person name="Beiko R.G."/>
            <person name="Coutinho P."/>
            <person name="Dacks J.B."/>
            <person name="Durnford D.G."/>
            <person name="Fast N.M."/>
            <person name="Green B.R."/>
            <person name="Grisdale C."/>
            <person name="Hempe F."/>
            <person name="Henrissat B."/>
            <person name="Hoppner M.P."/>
            <person name="Ishida K.-I."/>
            <person name="Kim E."/>
            <person name="Koreny L."/>
            <person name="Kroth P.G."/>
            <person name="Liu Y."/>
            <person name="Malik S.-B."/>
            <person name="Maier U.G."/>
            <person name="McRose D."/>
            <person name="Mock T."/>
            <person name="Neilson J.A."/>
            <person name="Onodera N.T."/>
            <person name="Poole A.M."/>
            <person name="Pritham E.J."/>
            <person name="Richards T.A."/>
            <person name="Rocap G."/>
            <person name="Roy S.W."/>
            <person name="Sarai C."/>
            <person name="Schaack S."/>
            <person name="Shirato S."/>
            <person name="Slamovits C.H."/>
            <person name="Spencer D.F."/>
            <person name="Suzuki S."/>
            <person name="Worden A.Z."/>
            <person name="Zauner S."/>
            <person name="Barry K."/>
            <person name="Bell C."/>
            <person name="Bharti A.K."/>
            <person name="Crow J.A."/>
            <person name="Grimwood J."/>
            <person name="Kramer R."/>
            <person name="Lindquist E."/>
            <person name="Lucas S."/>
            <person name="Salamov A."/>
            <person name="McFadden G.I."/>
            <person name="Lane C.E."/>
            <person name="Keeling P.J."/>
            <person name="Gray M.W."/>
            <person name="Grigoriev I.V."/>
            <person name="Archibald J.M."/>
        </authorList>
    </citation>
    <scope>NUCLEOTIDE SEQUENCE</scope>
    <source>
        <strain evidence="4">CCMP2712</strain>
    </source>
</reference>
<dbReference type="AlphaFoldDB" id="L1JSM1"/>
<dbReference type="PaxDb" id="55529-EKX51442"/>
<dbReference type="HOGENOM" id="CLU_2856818_0_0_1"/>